<comment type="similarity">
    <text evidence="1">Belongs to the SIP oxidoreductase family.</text>
</comment>
<reference evidence="3 4" key="1">
    <citation type="submission" date="2018-06" db="EMBL/GenBank/DDBJ databases">
        <authorList>
            <consortium name="Pathogen Informatics"/>
            <person name="Doyle S."/>
        </authorList>
    </citation>
    <scope>NUCLEOTIDE SEQUENCE [LARGE SCALE GENOMIC DNA]</scope>
    <source>
        <strain evidence="3 4">NCTC10684</strain>
    </source>
</reference>
<dbReference type="AlphaFoldDB" id="A0A380WF99"/>
<dbReference type="InterPro" id="IPR039261">
    <property type="entry name" value="FNR_nucleotide-bd"/>
</dbReference>
<proteinExistence type="inferred from homology"/>
<dbReference type="PANTHER" id="PTHR30157:SF0">
    <property type="entry name" value="NADPH-DEPENDENT FERRIC-CHELATE REDUCTASE"/>
    <property type="match status" value="1"/>
</dbReference>
<protein>
    <submittedName>
        <fullName evidence="3">Vibriobactin utilization protein ViuB</fullName>
    </submittedName>
</protein>
<dbReference type="InterPro" id="IPR013113">
    <property type="entry name" value="SIP_FAD-bd"/>
</dbReference>
<dbReference type="InterPro" id="IPR017938">
    <property type="entry name" value="Riboflavin_synthase-like_b-brl"/>
</dbReference>
<evidence type="ECO:0000259" key="2">
    <source>
        <dbReference type="PROSITE" id="PS51384"/>
    </source>
</evidence>
<dbReference type="PROSITE" id="PS51384">
    <property type="entry name" value="FAD_FR"/>
    <property type="match status" value="1"/>
</dbReference>
<evidence type="ECO:0000313" key="4">
    <source>
        <dbReference type="Proteomes" id="UP000254701"/>
    </source>
</evidence>
<accession>A0A380WF99</accession>
<organism evidence="3 4">
    <name type="scientific">Aminobacter aminovorans</name>
    <name type="common">Chelatobacter heintzii</name>
    <dbReference type="NCBI Taxonomy" id="83263"/>
    <lineage>
        <taxon>Bacteria</taxon>
        <taxon>Pseudomonadati</taxon>
        <taxon>Pseudomonadota</taxon>
        <taxon>Alphaproteobacteria</taxon>
        <taxon>Hyphomicrobiales</taxon>
        <taxon>Phyllobacteriaceae</taxon>
        <taxon>Aminobacter</taxon>
    </lineage>
</organism>
<sequence length="358" mass="39607">MTDLQSRAELQLQLSPDQLHKIRDRMESFDARSSDEGEAVNFRFVFGEASLVMPEGALIMRARSPHPDGLARLKDLMATAVEFYAKESQPRIVWQGDLAGRGELEQFREATVVDAMDLTPHMKRVRLKARNLERFASFGGLHVRMLFPTATVPDPVWPVRGDNGLVSWPDETRRPTTRVYTIRRLDVAGGHFDVDFLIHEGENVGSNWASHARPGDKVGIMGPLGRPIRPADWYVMGADETGLPAIGRIIESLPVTTRGVAFIEVADGGERQVIEHGTGIELHWLYRNGVPGGESKVLADAVMSVAWPKLGTSFGWFAAEAEAAKRVRDHWRSDLALGRDQTIASAYWTQGDAGTMAG</sequence>
<name>A0A380WF99_AMIAI</name>
<dbReference type="Gene3D" id="3.40.50.80">
    <property type="entry name" value="Nucleotide-binding domain of ferredoxin-NADP reductase (FNR) module"/>
    <property type="match status" value="1"/>
</dbReference>
<dbReference type="GO" id="GO:0016491">
    <property type="term" value="F:oxidoreductase activity"/>
    <property type="evidence" value="ECO:0007669"/>
    <property type="project" value="InterPro"/>
</dbReference>
<feature type="domain" description="FAD-binding FR-type" evidence="2">
    <location>
        <begin position="105"/>
        <end position="230"/>
    </location>
</feature>
<dbReference type="Proteomes" id="UP000254701">
    <property type="component" value="Unassembled WGS sequence"/>
</dbReference>
<dbReference type="OrthoDB" id="9814826at2"/>
<dbReference type="Gene3D" id="2.40.30.10">
    <property type="entry name" value="Translation factors"/>
    <property type="match status" value="1"/>
</dbReference>
<dbReference type="Pfam" id="PF08021">
    <property type="entry name" value="FAD_binding_9"/>
    <property type="match status" value="1"/>
</dbReference>
<evidence type="ECO:0000313" key="3">
    <source>
        <dbReference type="EMBL" id="SUU87408.1"/>
    </source>
</evidence>
<dbReference type="CDD" id="cd06193">
    <property type="entry name" value="siderophore_interacting"/>
    <property type="match status" value="1"/>
</dbReference>
<dbReference type="InterPro" id="IPR007037">
    <property type="entry name" value="SIP_rossman_dom"/>
</dbReference>
<dbReference type="InterPro" id="IPR017927">
    <property type="entry name" value="FAD-bd_FR_type"/>
</dbReference>
<dbReference type="InterPro" id="IPR039374">
    <property type="entry name" value="SIP_fam"/>
</dbReference>
<dbReference type="PANTHER" id="PTHR30157">
    <property type="entry name" value="FERRIC REDUCTASE, NADPH-DEPENDENT"/>
    <property type="match status" value="1"/>
</dbReference>
<dbReference type="EMBL" id="UFSM01000001">
    <property type="protein sequence ID" value="SUU87408.1"/>
    <property type="molecule type" value="Genomic_DNA"/>
</dbReference>
<dbReference type="SUPFAM" id="SSF63380">
    <property type="entry name" value="Riboflavin synthase domain-like"/>
    <property type="match status" value="1"/>
</dbReference>
<dbReference type="RefSeq" id="WP_115729920.1">
    <property type="nucleotide sequence ID" value="NZ_BAAAVY010000015.1"/>
</dbReference>
<dbReference type="Pfam" id="PF04954">
    <property type="entry name" value="SIP"/>
    <property type="match status" value="1"/>
</dbReference>
<evidence type="ECO:0000256" key="1">
    <source>
        <dbReference type="ARBA" id="ARBA00035644"/>
    </source>
</evidence>
<gene>
    <name evidence="3" type="primary">viuB</name>
    <name evidence="3" type="ORF">NCTC10684_00606</name>
</gene>